<evidence type="ECO:0008006" key="4">
    <source>
        <dbReference type="Google" id="ProtNLM"/>
    </source>
</evidence>
<geneLocation type="plasmid" evidence="2 3">
    <name>pK204-1-A</name>
</geneLocation>
<name>A0AAE9XGL2_9ENTE</name>
<reference evidence="2" key="1">
    <citation type="submission" date="2023-01" db="EMBL/GenBank/DDBJ databases">
        <title>Oxazolidinone resistance genes in florfenicol resistant enterococci from beef cattle and veal calves at slaughter.</title>
        <authorList>
            <person name="Biggel M."/>
        </authorList>
    </citation>
    <scope>NUCLEOTIDE SEQUENCE</scope>
    <source>
        <strain evidence="2">K204-1</strain>
        <plasmid evidence="2">pK204-1-A</plasmid>
    </source>
</reference>
<dbReference type="Proteomes" id="UP001179600">
    <property type="component" value="Plasmid pK204-1-A"/>
</dbReference>
<dbReference type="AlphaFoldDB" id="A0AAE9XGL2"/>
<evidence type="ECO:0000313" key="3">
    <source>
        <dbReference type="Proteomes" id="UP001179600"/>
    </source>
</evidence>
<feature type="transmembrane region" description="Helical" evidence="1">
    <location>
        <begin position="59"/>
        <end position="79"/>
    </location>
</feature>
<accession>A0AAE9XGL2</accession>
<keyword evidence="1" id="KW-1133">Transmembrane helix</keyword>
<evidence type="ECO:0000256" key="1">
    <source>
        <dbReference type="SAM" id="Phobius"/>
    </source>
</evidence>
<keyword evidence="1" id="KW-0812">Transmembrane</keyword>
<dbReference type="Gene3D" id="3.40.50.300">
    <property type="entry name" value="P-loop containing nucleotide triphosphate hydrolases"/>
    <property type="match status" value="1"/>
</dbReference>
<protein>
    <recommendedName>
        <fullName evidence="4">Terminase large subunit</fullName>
    </recommendedName>
</protein>
<evidence type="ECO:0000313" key="2">
    <source>
        <dbReference type="EMBL" id="WCG23683.1"/>
    </source>
</evidence>
<keyword evidence="1" id="KW-0472">Membrane</keyword>
<keyword evidence="2" id="KW-0614">Plasmid</keyword>
<gene>
    <name evidence="2" type="ORF">PML95_09930</name>
</gene>
<dbReference type="RefSeq" id="WP_272158231.1">
    <property type="nucleotide sequence ID" value="NZ_CP116504.1"/>
</dbReference>
<dbReference type="EMBL" id="CP116508">
    <property type="protein sequence ID" value="WCG23683.1"/>
    <property type="molecule type" value="Genomic_DNA"/>
</dbReference>
<dbReference type="InterPro" id="IPR027417">
    <property type="entry name" value="P-loop_NTPase"/>
</dbReference>
<organism evidence="2 3">
    <name type="scientific">Vagococcus lutrae</name>
    <dbReference type="NCBI Taxonomy" id="81947"/>
    <lineage>
        <taxon>Bacteria</taxon>
        <taxon>Bacillati</taxon>
        <taxon>Bacillota</taxon>
        <taxon>Bacilli</taxon>
        <taxon>Lactobacillales</taxon>
        <taxon>Enterococcaceae</taxon>
        <taxon>Vagococcus</taxon>
    </lineage>
</organism>
<proteinExistence type="predicted"/>
<dbReference type="Gene3D" id="3.30.420.240">
    <property type="match status" value="1"/>
</dbReference>
<sequence length="417" mass="47846">MNAQQKRYLDLIKTEPYKFGHWVGFMDLTELHNEWLKSFLFDKDDQTLLAHRGSYKTTALALAIALMIVLFPNLNIIFFRKTDTDVIEIVKQVSKILQSDHIRKLVFVLYGIELVLVKDTNGEIDTNLHTNSKGTSQLVGMGINTSITGKHADIVITDDIVNVVDRVSRAERERTKLQYQELQNVKNRGGRFINTGTPWHKEDAISMMPNVKKFDCYSTGLISKEQLQALRDSMTPSLFAANYELRHIANEDAMFTAPTYIDKASAIYDGLCHIDAAYGGKDGTAFTIIKETDKGFVAYGKRWNKHVDDCIDEIITLHTHYRAGTVYAETNADKGYLAKALRDRGLFVEDYHENQNKMIKIATYLRKYWKQIEWIDDTDPDYMSEVLDYTENAEHDDAPDSAASLIRQIKSRTKWLY</sequence>